<evidence type="ECO:0000256" key="1">
    <source>
        <dbReference type="SAM" id="MobiDB-lite"/>
    </source>
</evidence>
<feature type="compositionally biased region" description="Low complexity" evidence="1">
    <location>
        <begin position="228"/>
        <end position="243"/>
    </location>
</feature>
<accession>A0A537JIC7</accession>
<proteinExistence type="predicted"/>
<dbReference type="AlphaFoldDB" id="A0A537JIC7"/>
<dbReference type="InterPro" id="IPR006311">
    <property type="entry name" value="TAT_signal"/>
</dbReference>
<gene>
    <name evidence="2" type="ORF">E6H03_04840</name>
</gene>
<dbReference type="Proteomes" id="UP000318093">
    <property type="component" value="Unassembled WGS sequence"/>
</dbReference>
<dbReference type="PROSITE" id="PS51318">
    <property type="entry name" value="TAT"/>
    <property type="match status" value="1"/>
</dbReference>
<evidence type="ECO:0008006" key="4">
    <source>
        <dbReference type="Google" id="ProtNLM"/>
    </source>
</evidence>
<evidence type="ECO:0000313" key="3">
    <source>
        <dbReference type="Proteomes" id="UP000318093"/>
    </source>
</evidence>
<feature type="region of interest" description="Disordered" evidence="1">
    <location>
        <begin position="223"/>
        <end position="280"/>
    </location>
</feature>
<name>A0A537JIC7_9BACT</name>
<organism evidence="2 3">
    <name type="scientific">Candidatus Segetimicrobium genomatis</name>
    <dbReference type="NCBI Taxonomy" id="2569760"/>
    <lineage>
        <taxon>Bacteria</taxon>
        <taxon>Bacillati</taxon>
        <taxon>Candidatus Sysuimicrobiota</taxon>
        <taxon>Candidatus Sysuimicrobiia</taxon>
        <taxon>Candidatus Sysuimicrobiales</taxon>
        <taxon>Candidatus Segetimicrobiaceae</taxon>
        <taxon>Candidatus Segetimicrobium</taxon>
    </lineage>
</organism>
<sequence length="280" mass="29629">MDRRAFVRWAIAAAAVAATLGGAGRAPARSRWWSSLVVGVFENHGFDQVAGLPSHRRLAREGTVLARYSGVSHPSGPNYRAMISGATWGVRETIDTFHPSVASEAAAQAPPIPTYVYHLAGEIPQKHNPFADLRAPVASVRRGLDAFRRDLAGALPTPALVYVGWDDENSMHDGPPALADRNLTALLDTLAASSVTTRMTGTATIESSRPCGGAACAEAWCRRPPTPTTVSAGRSRTTGGSRRSVAEPGPLQSKTRGCERPALARAQRVGYTQTQLSAPG</sequence>
<reference evidence="2 3" key="1">
    <citation type="journal article" date="2019" name="Nat. Microbiol.">
        <title>Mediterranean grassland soil C-N compound turnover is dependent on rainfall and depth, and is mediated by genomically divergent microorganisms.</title>
        <authorList>
            <person name="Diamond S."/>
            <person name="Andeer P.F."/>
            <person name="Li Z."/>
            <person name="Crits-Christoph A."/>
            <person name="Burstein D."/>
            <person name="Anantharaman K."/>
            <person name="Lane K.R."/>
            <person name="Thomas B.C."/>
            <person name="Pan C."/>
            <person name="Northen T.R."/>
            <person name="Banfield J.F."/>
        </authorList>
    </citation>
    <scope>NUCLEOTIDE SEQUENCE [LARGE SCALE GENOMIC DNA]</scope>
    <source>
        <strain evidence="2">NP_6</strain>
    </source>
</reference>
<comment type="caution">
    <text evidence="2">The sequence shown here is derived from an EMBL/GenBank/DDBJ whole genome shotgun (WGS) entry which is preliminary data.</text>
</comment>
<dbReference type="EMBL" id="VBAN01000140">
    <property type="protein sequence ID" value="TMI82866.1"/>
    <property type="molecule type" value="Genomic_DNA"/>
</dbReference>
<feature type="compositionally biased region" description="Polar residues" evidence="1">
    <location>
        <begin position="270"/>
        <end position="280"/>
    </location>
</feature>
<evidence type="ECO:0000313" key="2">
    <source>
        <dbReference type="EMBL" id="TMI82866.1"/>
    </source>
</evidence>
<protein>
    <recommendedName>
        <fullName evidence="4">Phosphoesterase</fullName>
    </recommendedName>
</protein>